<evidence type="ECO:0000256" key="1">
    <source>
        <dbReference type="ARBA" id="ARBA00012499"/>
    </source>
</evidence>
<dbReference type="PANTHER" id="PTHR10173:SF59">
    <property type="entry name" value="PEPTIDE METHIONINE SULFOXIDE REDUCTASE MSRA_MSRB"/>
    <property type="match status" value="1"/>
</dbReference>
<dbReference type="SUPFAM" id="SSF51316">
    <property type="entry name" value="Mss4-like"/>
    <property type="match status" value="1"/>
</dbReference>
<evidence type="ECO:0000256" key="3">
    <source>
        <dbReference type="ARBA" id="ARBA00048488"/>
    </source>
</evidence>
<dbReference type="InterPro" id="IPR011057">
    <property type="entry name" value="Mss4-like_sf"/>
</dbReference>
<accession>A0ABN6IYE4</accession>
<dbReference type="RefSeq" id="WP_224037323.1">
    <property type="nucleotide sequence ID" value="NZ_AP024849.1"/>
</dbReference>
<reference evidence="6" key="1">
    <citation type="submission" date="2021-07" db="EMBL/GenBank/DDBJ databases">
        <title>Complete genome sequencing of a Clostridium isolate.</title>
        <authorList>
            <person name="Ueki A."/>
            <person name="Tonouchi A."/>
        </authorList>
    </citation>
    <scope>NUCLEOTIDE SEQUENCE [LARGE SCALE GENOMIC DNA]</scope>
    <source>
        <strain evidence="6">C5S11</strain>
    </source>
</reference>
<dbReference type="InterPro" id="IPR002579">
    <property type="entry name" value="Met_Sox_Rdtase_MsrB_dom"/>
</dbReference>
<dbReference type="InterPro" id="IPR028427">
    <property type="entry name" value="Met_Sox_Rdtase_MsrB"/>
</dbReference>
<feature type="domain" description="MsrB" evidence="4">
    <location>
        <begin position="1"/>
        <end position="61"/>
    </location>
</feature>
<dbReference type="PANTHER" id="PTHR10173">
    <property type="entry name" value="METHIONINE SULFOXIDE REDUCTASE"/>
    <property type="match status" value="1"/>
</dbReference>
<dbReference type="Gene3D" id="2.170.150.20">
    <property type="entry name" value="Peptide methionine sulfoxide reductase"/>
    <property type="match status" value="2"/>
</dbReference>
<gene>
    <name evidence="5" type="ORF">psyc5s11_18330</name>
</gene>
<name>A0ABN6IYE4_9CLOT</name>
<dbReference type="PROSITE" id="PS51790">
    <property type="entry name" value="MSRB"/>
    <property type="match status" value="1"/>
</dbReference>
<proteinExistence type="predicted"/>
<sequence length="78" mass="9175">MDKKYVKKSVEELKENLTEIQYRVTKENATEAPFNNFNDGPEETGELRYCINSAALKFIPMDKMMELGYEEYLDELDI</sequence>
<comment type="catalytic activity">
    <reaction evidence="3">
        <text>L-methionyl-[protein] + [thioredoxin]-disulfide + H2O = L-methionyl-(R)-S-oxide-[protein] + [thioredoxin]-dithiol</text>
        <dbReference type="Rhea" id="RHEA:24164"/>
        <dbReference type="Rhea" id="RHEA-COMP:10698"/>
        <dbReference type="Rhea" id="RHEA-COMP:10700"/>
        <dbReference type="Rhea" id="RHEA-COMP:12313"/>
        <dbReference type="Rhea" id="RHEA-COMP:12314"/>
        <dbReference type="ChEBI" id="CHEBI:15377"/>
        <dbReference type="ChEBI" id="CHEBI:16044"/>
        <dbReference type="ChEBI" id="CHEBI:29950"/>
        <dbReference type="ChEBI" id="CHEBI:45764"/>
        <dbReference type="ChEBI" id="CHEBI:50058"/>
        <dbReference type="EC" id="1.8.4.12"/>
    </reaction>
</comment>
<keyword evidence="6" id="KW-1185">Reference proteome</keyword>
<protein>
    <recommendedName>
        <fullName evidence="1">peptide-methionine (R)-S-oxide reductase</fullName>
        <ecNumber evidence="1">1.8.4.12</ecNumber>
    </recommendedName>
</protein>
<dbReference type="EC" id="1.8.4.12" evidence="1"/>
<evidence type="ECO:0000313" key="6">
    <source>
        <dbReference type="Proteomes" id="UP000824633"/>
    </source>
</evidence>
<keyword evidence="2" id="KW-0560">Oxidoreductase</keyword>
<dbReference type="EMBL" id="AP024849">
    <property type="protein sequence ID" value="BCZ45766.1"/>
    <property type="molecule type" value="Genomic_DNA"/>
</dbReference>
<evidence type="ECO:0000259" key="4">
    <source>
        <dbReference type="PROSITE" id="PS51790"/>
    </source>
</evidence>
<organism evidence="5 6">
    <name type="scientific">Clostridium gelidum</name>
    <dbReference type="NCBI Taxonomy" id="704125"/>
    <lineage>
        <taxon>Bacteria</taxon>
        <taxon>Bacillati</taxon>
        <taxon>Bacillota</taxon>
        <taxon>Clostridia</taxon>
        <taxon>Eubacteriales</taxon>
        <taxon>Clostridiaceae</taxon>
        <taxon>Clostridium</taxon>
    </lineage>
</organism>
<dbReference type="Pfam" id="PF01641">
    <property type="entry name" value="SelR"/>
    <property type="match status" value="1"/>
</dbReference>
<evidence type="ECO:0000256" key="2">
    <source>
        <dbReference type="ARBA" id="ARBA00023002"/>
    </source>
</evidence>
<evidence type="ECO:0000313" key="5">
    <source>
        <dbReference type="EMBL" id="BCZ45766.1"/>
    </source>
</evidence>
<dbReference type="Proteomes" id="UP000824633">
    <property type="component" value="Chromosome"/>
</dbReference>